<reference evidence="2 3" key="1">
    <citation type="journal article" date="2016" name="Nat. Commun.">
        <title>Thousands of microbial genomes shed light on interconnected biogeochemical processes in an aquifer system.</title>
        <authorList>
            <person name="Anantharaman K."/>
            <person name="Brown C.T."/>
            <person name="Hug L.A."/>
            <person name="Sharon I."/>
            <person name="Castelle C.J."/>
            <person name="Probst A.J."/>
            <person name="Thomas B.C."/>
            <person name="Singh A."/>
            <person name="Wilkins M.J."/>
            <person name="Karaoz U."/>
            <person name="Brodie E.L."/>
            <person name="Williams K.H."/>
            <person name="Hubbard S.S."/>
            <person name="Banfield J.F."/>
        </authorList>
    </citation>
    <scope>NUCLEOTIDE SEQUENCE [LARGE SCALE GENOMIC DNA]</scope>
</reference>
<organism evidence="2 3">
    <name type="scientific">Candidatus Doudnabacteria bacterium RIFCSPLOWO2_02_FULL_48_13</name>
    <dbReference type="NCBI Taxonomy" id="1817845"/>
    <lineage>
        <taxon>Bacteria</taxon>
        <taxon>Candidatus Doudnaibacteriota</taxon>
    </lineage>
</organism>
<keyword evidence="1" id="KW-0472">Membrane</keyword>
<dbReference type="AlphaFoldDB" id="A0A1F5Q915"/>
<evidence type="ECO:0000313" key="3">
    <source>
        <dbReference type="Proteomes" id="UP000177235"/>
    </source>
</evidence>
<name>A0A1F5Q915_9BACT</name>
<gene>
    <name evidence="2" type="ORF">A3J05_04440</name>
</gene>
<accession>A0A1F5Q915</accession>
<keyword evidence="1" id="KW-0812">Transmembrane</keyword>
<proteinExistence type="predicted"/>
<evidence type="ECO:0000313" key="2">
    <source>
        <dbReference type="EMBL" id="OGE98684.1"/>
    </source>
</evidence>
<dbReference type="Proteomes" id="UP000177235">
    <property type="component" value="Unassembled WGS sequence"/>
</dbReference>
<feature type="transmembrane region" description="Helical" evidence="1">
    <location>
        <begin position="59"/>
        <end position="78"/>
    </location>
</feature>
<comment type="caution">
    <text evidence="2">The sequence shown here is derived from an EMBL/GenBank/DDBJ whole genome shotgun (WGS) entry which is preliminary data.</text>
</comment>
<keyword evidence="1" id="KW-1133">Transmembrane helix</keyword>
<evidence type="ECO:0000256" key="1">
    <source>
        <dbReference type="SAM" id="Phobius"/>
    </source>
</evidence>
<sequence length="158" mass="18619">MMAAVVVDGFEMEFLRGLGAIFNHSSAINIEVYQLRDKILDLYMSSIALYKTYGWQEMLARRAAVFLFVWRFIGVILFELSQARWLLVLFPNIFEFFFLFVAYKLQYYPGFRFGTTKRLAQSILILAVPKITQEYLLHVRGAVDWAYFKYNIIGWPKL</sequence>
<protein>
    <submittedName>
        <fullName evidence="2">Uncharacterized protein</fullName>
    </submittedName>
</protein>
<feature type="transmembrane region" description="Helical" evidence="1">
    <location>
        <begin position="84"/>
        <end position="103"/>
    </location>
</feature>
<dbReference type="EMBL" id="MFFF01000027">
    <property type="protein sequence ID" value="OGE98684.1"/>
    <property type="molecule type" value="Genomic_DNA"/>
</dbReference>